<evidence type="ECO:0000313" key="3">
    <source>
        <dbReference type="Proteomes" id="UP000184363"/>
    </source>
</evidence>
<accession>A0A1M6W2A2</accession>
<name>A0A1M6W2A2_PSETH</name>
<proteinExistence type="predicted"/>
<evidence type="ECO:0000256" key="1">
    <source>
        <dbReference type="SAM" id="Coils"/>
    </source>
</evidence>
<dbReference type="AlphaFoldDB" id="A0A1M6W2A2"/>
<dbReference type="Proteomes" id="UP000184363">
    <property type="component" value="Unassembled WGS sequence"/>
</dbReference>
<dbReference type="EMBL" id="FRAP01000013">
    <property type="protein sequence ID" value="SHK87807.1"/>
    <property type="molecule type" value="Genomic_DNA"/>
</dbReference>
<reference evidence="2 3" key="1">
    <citation type="submission" date="2016-11" db="EMBL/GenBank/DDBJ databases">
        <authorList>
            <person name="Jaros S."/>
            <person name="Januszkiewicz K."/>
            <person name="Wedrychowicz H."/>
        </authorList>
    </citation>
    <scope>NUCLEOTIDE SEQUENCE [LARGE SCALE GENOMIC DNA]</scope>
    <source>
        <strain evidence="2 3">DSM 43832</strain>
    </source>
</reference>
<organism evidence="2 3">
    <name type="scientific">Pseudonocardia thermophila</name>
    <dbReference type="NCBI Taxonomy" id="1848"/>
    <lineage>
        <taxon>Bacteria</taxon>
        <taxon>Bacillati</taxon>
        <taxon>Actinomycetota</taxon>
        <taxon>Actinomycetes</taxon>
        <taxon>Pseudonocardiales</taxon>
        <taxon>Pseudonocardiaceae</taxon>
        <taxon>Pseudonocardia</taxon>
    </lineage>
</organism>
<dbReference type="OrthoDB" id="4527061at2"/>
<keyword evidence="1" id="KW-0175">Coiled coil</keyword>
<feature type="coiled-coil region" evidence="1">
    <location>
        <begin position="296"/>
        <end position="351"/>
    </location>
</feature>
<dbReference type="RefSeq" id="WP_073458268.1">
    <property type="nucleotide sequence ID" value="NZ_CALGVN010000009.1"/>
</dbReference>
<sequence>MTGTTTTDPDALGLQLTAEEALVLTTLQQVMLGRDLIAEKNAARAELKTRFRNEFAEAAEQAYWSKPEKLPEWARGPAAAIAAKVPSHQRRYIEEAAAAFGPQIARRSRALLLGIELVAYQPWGEDASWVPRARRDALKAVAGYLPALRDGDLDAAQAEFTAVSRAVARRNVRWGRVAAASAAGLVLGVATMGAAAPLIGAAVGSALGLSGAAATSAGLAFLGGGSIAAGGFGMAGGTALLTGVGAIGGASAAAVGSRLTGWTSGQVVVEAIKLDVVTRLVILDAEGDDEKARRVVEGLQARLDEVTSKIGLLSEQLLALRTENQRLTAENEELRARLESEREDATMAEAALTVVIDRISDDG</sequence>
<evidence type="ECO:0000313" key="2">
    <source>
        <dbReference type="EMBL" id="SHK87807.1"/>
    </source>
</evidence>
<protein>
    <submittedName>
        <fullName evidence="2">Uncharacterized protein</fullName>
    </submittedName>
</protein>
<gene>
    <name evidence="2" type="ORF">SAMN05443637_113189</name>
</gene>
<dbReference type="STRING" id="1848.SAMN05443637_113189"/>
<keyword evidence="3" id="KW-1185">Reference proteome</keyword>